<dbReference type="AlphaFoldDB" id="V5Z5K9"/>
<accession>V5Z5K9</accession>
<dbReference type="Proteomes" id="UP000018217">
    <property type="component" value="Unassembled WGS sequence"/>
</dbReference>
<keyword evidence="2" id="KW-1185">Reference proteome</keyword>
<evidence type="ECO:0008006" key="3">
    <source>
        <dbReference type="Google" id="ProtNLM"/>
    </source>
</evidence>
<dbReference type="STRING" id="1161919.EPIR_0852"/>
<proteinExistence type="predicted"/>
<comment type="caution">
    <text evidence="1">The sequence shown here is derived from an EMBL/GenBank/DDBJ whole genome shotgun (WGS) entry which is preliminary data.</text>
</comment>
<sequence>MRKIISDELPKDSHKHILIKSRERNRHRSMAIALEKTFNRCSEIYAEYELHTAELIEHCKKEGFATGFKLFFSQLVTMLDNYEKIQESRMQSLNENLYNALKSSLHDTVIVERIIHHLQEKCGHQKPLKIIIPESVHLQENTDISHYLFCEENHITVQNGVDSIRFPSDSLCRQWLSEAEAEMVTLNHEIGDLIPDLLDDIAVQLTELRKKDPRIK</sequence>
<gene>
    <name evidence="1" type="ORF">EPIR_0852</name>
</gene>
<organism evidence="1 2">
    <name type="scientific">Erwinia piriflorinigrans CFBP 5888</name>
    <dbReference type="NCBI Taxonomy" id="1161919"/>
    <lineage>
        <taxon>Bacteria</taxon>
        <taxon>Pseudomonadati</taxon>
        <taxon>Pseudomonadota</taxon>
        <taxon>Gammaproteobacteria</taxon>
        <taxon>Enterobacterales</taxon>
        <taxon>Erwiniaceae</taxon>
        <taxon>Erwinia</taxon>
    </lineage>
</organism>
<reference evidence="1 2" key="1">
    <citation type="journal article" date="2013" name="Syst. Appl. Microbiol.">
        <title>Phylogenetic position and virulence apparatus of the pear flower necrosis pathogen Erwinia piriflorinigrans CFBP 5888T as assessed by comparative genomics.</title>
        <authorList>
            <person name="Smits T.H."/>
            <person name="Rezzonico F."/>
            <person name="Lopez M.M."/>
            <person name="Blom J."/>
            <person name="Goesmann A."/>
            <person name="Frey J.E."/>
            <person name="Duffy B."/>
        </authorList>
    </citation>
    <scope>NUCLEOTIDE SEQUENCE [LARGE SCALE GENOMIC DNA]</scope>
    <source>
        <strain evidence="2">CFBP5888</strain>
    </source>
</reference>
<dbReference type="EMBL" id="CAHS01000011">
    <property type="protein sequence ID" value="CCG86217.1"/>
    <property type="molecule type" value="Genomic_DNA"/>
</dbReference>
<name>V5Z5K9_9GAMM</name>
<dbReference type="OrthoDB" id="6518149at2"/>
<evidence type="ECO:0000313" key="1">
    <source>
        <dbReference type="EMBL" id="CCG86217.1"/>
    </source>
</evidence>
<evidence type="ECO:0000313" key="2">
    <source>
        <dbReference type="Proteomes" id="UP000018217"/>
    </source>
</evidence>
<protein>
    <recommendedName>
        <fullName evidence="3">Type III secretion protein</fullName>
    </recommendedName>
</protein>
<dbReference type="RefSeq" id="WP_023654039.1">
    <property type="nucleotide sequence ID" value="NZ_CAHS01000011.1"/>
</dbReference>